<evidence type="ECO:0000313" key="2">
    <source>
        <dbReference type="EMBL" id="PON59254.1"/>
    </source>
</evidence>
<comment type="caution">
    <text evidence="2">The sequence shown here is derived from an EMBL/GenBank/DDBJ whole genome shotgun (WGS) entry which is preliminary data.</text>
</comment>
<organism evidence="2 3">
    <name type="scientific">Parasponia andersonii</name>
    <name type="common">Sponia andersonii</name>
    <dbReference type="NCBI Taxonomy" id="3476"/>
    <lineage>
        <taxon>Eukaryota</taxon>
        <taxon>Viridiplantae</taxon>
        <taxon>Streptophyta</taxon>
        <taxon>Embryophyta</taxon>
        <taxon>Tracheophyta</taxon>
        <taxon>Spermatophyta</taxon>
        <taxon>Magnoliopsida</taxon>
        <taxon>eudicotyledons</taxon>
        <taxon>Gunneridae</taxon>
        <taxon>Pentapetalae</taxon>
        <taxon>rosids</taxon>
        <taxon>fabids</taxon>
        <taxon>Rosales</taxon>
        <taxon>Cannabaceae</taxon>
        <taxon>Parasponia</taxon>
    </lineage>
</organism>
<reference evidence="3" key="1">
    <citation type="submission" date="2016-06" db="EMBL/GenBank/DDBJ databases">
        <title>Parallel loss of symbiosis genes in relatives of nitrogen-fixing non-legume Parasponia.</title>
        <authorList>
            <person name="Van Velzen R."/>
            <person name="Holmer R."/>
            <person name="Bu F."/>
            <person name="Rutten L."/>
            <person name="Van Zeijl A."/>
            <person name="Liu W."/>
            <person name="Santuari L."/>
            <person name="Cao Q."/>
            <person name="Sharma T."/>
            <person name="Shen D."/>
            <person name="Roswanjaya Y."/>
            <person name="Wardhani T."/>
            <person name="Kalhor M.S."/>
            <person name="Jansen J."/>
            <person name="Van den Hoogen J."/>
            <person name="Gungor B."/>
            <person name="Hartog M."/>
            <person name="Hontelez J."/>
            <person name="Verver J."/>
            <person name="Yang W.-C."/>
            <person name="Schijlen E."/>
            <person name="Repin R."/>
            <person name="Schilthuizen M."/>
            <person name="Schranz E."/>
            <person name="Heidstra R."/>
            <person name="Miyata K."/>
            <person name="Fedorova E."/>
            <person name="Kohlen W."/>
            <person name="Bisseling T."/>
            <person name="Smit S."/>
            <person name="Geurts R."/>
        </authorList>
    </citation>
    <scope>NUCLEOTIDE SEQUENCE [LARGE SCALE GENOMIC DNA]</scope>
    <source>
        <strain evidence="3">cv. WU1-14</strain>
    </source>
</reference>
<sequence>SLSRSLFLNHSLTLFWLSQASASLAKSAVSLDVPELNSQKLL</sequence>
<feature type="chain" id="PRO_5015117730" evidence="1">
    <location>
        <begin position="23"/>
        <end position="42"/>
    </location>
</feature>
<dbReference type="AlphaFoldDB" id="A0A2P5CE28"/>
<keyword evidence="3" id="KW-1185">Reference proteome</keyword>
<evidence type="ECO:0000313" key="3">
    <source>
        <dbReference type="Proteomes" id="UP000237105"/>
    </source>
</evidence>
<protein>
    <submittedName>
        <fullName evidence="2">Uncharacterized protein</fullName>
    </submittedName>
</protein>
<dbReference type="EMBL" id="JXTB01000141">
    <property type="protein sequence ID" value="PON59254.1"/>
    <property type="molecule type" value="Genomic_DNA"/>
</dbReference>
<keyword evidence="1" id="KW-0732">Signal</keyword>
<evidence type="ECO:0000256" key="1">
    <source>
        <dbReference type="SAM" id="SignalP"/>
    </source>
</evidence>
<accession>A0A2P5CE28</accession>
<dbReference type="Proteomes" id="UP000237105">
    <property type="component" value="Unassembled WGS sequence"/>
</dbReference>
<gene>
    <name evidence="2" type="ORF">PanWU01x14_160030</name>
</gene>
<proteinExistence type="predicted"/>
<feature type="non-terminal residue" evidence="2">
    <location>
        <position position="1"/>
    </location>
</feature>
<name>A0A2P5CE28_PARAD</name>
<feature type="signal peptide" evidence="1">
    <location>
        <begin position="1"/>
        <end position="22"/>
    </location>
</feature>